<proteinExistence type="predicted"/>
<sequence>MFDFDTFVRIPYREELGQLAQTYKDAMAFDVSDFAAWLRAGRDGSLLTIGAGGSLAVAAALACLHEDATGNLARFGTPMDLEYATLRLRAGRGLLVTAGGGHGDSVRGAKLLSRDADRWGVFCGRTGSPVARLLADTPAPVFGYDLLPEIHGWVSVSALLGQVVVAARAMTEAYPERFGRDDDALPASIAELFPTLGGPGRQVRTAPAGATVPEQVNWLAERLAPVLSREHTVLNFTPEATAVAVDIDSKYAEGALGFLQVAEVRNFVHGRYQTVLKSPEKTGILSVYGRRDADFVEATLAYLPDVVPHAEIVLPRSGPALQVASVLTAIAVVGAVGQVRDLEPGWGSRRTFGDRMYDMELPV</sequence>
<gene>
    <name evidence="1" type="ORF">Drose_23595</name>
</gene>
<dbReference type="EMBL" id="CP073721">
    <property type="protein sequence ID" value="UWZ34222.1"/>
    <property type="molecule type" value="Genomic_DNA"/>
</dbReference>
<reference evidence="1" key="1">
    <citation type="submission" date="2021-04" db="EMBL/GenBank/DDBJ databases">
        <title>Biosynthetic gene clusters of Dactylosporangioum roseum.</title>
        <authorList>
            <person name="Hartkoorn R.C."/>
            <person name="Beaudoing E."/>
            <person name="Hot D."/>
            <person name="Moureu S."/>
        </authorList>
    </citation>
    <scope>NUCLEOTIDE SEQUENCE</scope>
    <source>
        <strain evidence="1">NRRL B-16295</strain>
    </source>
</reference>
<keyword evidence="2" id="KW-1185">Reference proteome</keyword>
<dbReference type="RefSeq" id="WP_260723524.1">
    <property type="nucleotide sequence ID" value="NZ_BAAABS010000025.1"/>
</dbReference>
<evidence type="ECO:0008006" key="3">
    <source>
        <dbReference type="Google" id="ProtNLM"/>
    </source>
</evidence>
<dbReference type="SUPFAM" id="SSF53697">
    <property type="entry name" value="SIS domain"/>
    <property type="match status" value="1"/>
</dbReference>
<protein>
    <recommendedName>
        <fullName evidence="3">SIS domain-containing protein</fullName>
    </recommendedName>
</protein>
<evidence type="ECO:0000313" key="2">
    <source>
        <dbReference type="Proteomes" id="UP001058271"/>
    </source>
</evidence>
<accession>A0ABY5YYA8</accession>
<organism evidence="1 2">
    <name type="scientific">Dactylosporangium roseum</name>
    <dbReference type="NCBI Taxonomy" id="47989"/>
    <lineage>
        <taxon>Bacteria</taxon>
        <taxon>Bacillati</taxon>
        <taxon>Actinomycetota</taxon>
        <taxon>Actinomycetes</taxon>
        <taxon>Micromonosporales</taxon>
        <taxon>Micromonosporaceae</taxon>
        <taxon>Dactylosporangium</taxon>
    </lineage>
</organism>
<dbReference type="Proteomes" id="UP001058271">
    <property type="component" value="Chromosome"/>
</dbReference>
<name>A0ABY5YYA8_9ACTN</name>
<evidence type="ECO:0000313" key="1">
    <source>
        <dbReference type="EMBL" id="UWZ34222.1"/>
    </source>
</evidence>
<dbReference type="InterPro" id="IPR046348">
    <property type="entry name" value="SIS_dom_sf"/>
</dbReference>